<dbReference type="SMART" id="SM00304">
    <property type="entry name" value="HAMP"/>
    <property type="match status" value="1"/>
</dbReference>
<dbReference type="GO" id="GO:0007165">
    <property type="term" value="P:signal transduction"/>
    <property type="evidence" value="ECO:0007669"/>
    <property type="project" value="InterPro"/>
</dbReference>
<dbReference type="EMBL" id="CAQJ01000052">
    <property type="protein sequence ID" value="CCQ90884.1"/>
    <property type="molecule type" value="Genomic_DNA"/>
</dbReference>
<organism evidence="5 6">
    <name type="scientific">Nitrospina gracilis (strain 3/211)</name>
    <dbReference type="NCBI Taxonomy" id="1266370"/>
    <lineage>
        <taxon>Bacteria</taxon>
        <taxon>Pseudomonadati</taxon>
        <taxon>Nitrospinota/Tectimicrobiota group</taxon>
        <taxon>Nitrospinota</taxon>
        <taxon>Nitrospinia</taxon>
        <taxon>Nitrospinales</taxon>
        <taxon>Nitrospinaceae</taxon>
        <taxon>Nitrospina</taxon>
    </lineage>
</organism>
<evidence type="ECO:0000313" key="5">
    <source>
        <dbReference type="EMBL" id="CCQ90884.1"/>
    </source>
</evidence>
<reference evidence="5 6" key="1">
    <citation type="journal article" date="2013" name="Front. Microbiol.">
        <title>The genome of Nitrospina gracilis illuminates the metabolism and evolution of the major marine nitrite oxidizer.</title>
        <authorList>
            <person name="Luecker S."/>
            <person name="Nowka B."/>
            <person name="Rattei T."/>
            <person name="Spieck E."/>
            <person name="and Daims H."/>
        </authorList>
    </citation>
    <scope>NUCLEOTIDE SEQUENCE [LARGE SCALE GENOMIC DNA]</scope>
    <source>
        <strain evidence="5 6">3/211</strain>
    </source>
</reference>
<dbReference type="AlphaFoldDB" id="M1Z038"/>
<keyword evidence="3" id="KW-0472">Membrane</keyword>
<accession>M1Z038</accession>
<dbReference type="SUPFAM" id="SSF158472">
    <property type="entry name" value="HAMP domain-like"/>
    <property type="match status" value="1"/>
</dbReference>
<dbReference type="InterPro" id="IPR003660">
    <property type="entry name" value="HAMP_dom"/>
</dbReference>
<dbReference type="PROSITE" id="PS50885">
    <property type="entry name" value="HAMP"/>
    <property type="match status" value="1"/>
</dbReference>
<keyword evidence="6" id="KW-1185">Reference proteome</keyword>
<dbReference type="Gene3D" id="6.10.340.10">
    <property type="match status" value="1"/>
</dbReference>
<protein>
    <submittedName>
        <fullName evidence="5">Putative Methyl-accepting chemotaxis protein</fullName>
    </submittedName>
</protein>
<sequence>MGKFRDCKVSTKIGVGFGVITLILMGVVLITIQQVKNMEAITKRVVTLRTPTAHSSLMMLNGMNHSLASLRGWVILGDPKFKEERATAWNEQIEPSLQKLHELSSQWNNQEHVNQLHAIEEDLKQFKVFQQEIESIAQTDENTPARKILFEKAQPLEDRLMTYVTRMINLEMRIPPSSQNRKALLAIMADLEGTTSLAFEKAEEFLLSGDPAFKDQFRKNWEDNTNRFNDLKRNFKLLSADQQKVFKRLERAREQIAPLLQEIIQIRSGKEWNLANAWLAQKAVPIAFRIKSFLNEMTDTQNKLLDKDMQEISNRTHFLVVLLVILFFIAALMAGVLGSTITRTVSEPIKQVSNMAREMAQGNLRQKKLPIQSKDEVGDLTESFNQLLEKMKGK</sequence>
<dbReference type="RefSeq" id="WP_005008985.1">
    <property type="nucleotide sequence ID" value="NZ_HG422173.1"/>
</dbReference>
<dbReference type="GO" id="GO:0004888">
    <property type="term" value="F:transmembrane signaling receptor activity"/>
    <property type="evidence" value="ECO:0007669"/>
    <property type="project" value="TreeGrafter"/>
</dbReference>
<comment type="caution">
    <text evidence="5">The sequence shown here is derived from an EMBL/GenBank/DDBJ whole genome shotgun (WGS) entry which is preliminary data.</text>
</comment>
<proteinExistence type="inferred from homology"/>
<feature type="domain" description="HAMP" evidence="4">
    <location>
        <begin position="343"/>
        <end position="392"/>
    </location>
</feature>
<dbReference type="Pfam" id="PF12729">
    <property type="entry name" value="4HB_MCP_1"/>
    <property type="match status" value="1"/>
</dbReference>
<keyword evidence="3" id="KW-0812">Transmembrane</keyword>
<keyword evidence="1" id="KW-0145">Chemotaxis</keyword>
<dbReference type="HOGENOM" id="CLU_701176_0_0_0"/>
<dbReference type="STRING" id="1266370.NITGR_470003"/>
<dbReference type="InterPro" id="IPR051310">
    <property type="entry name" value="MCP_chemotaxis"/>
</dbReference>
<gene>
    <name evidence="5" type="ORF">NITGR_470003</name>
</gene>
<dbReference type="Pfam" id="PF00672">
    <property type="entry name" value="HAMP"/>
    <property type="match status" value="1"/>
</dbReference>
<keyword evidence="3" id="KW-1133">Transmembrane helix</keyword>
<feature type="transmembrane region" description="Helical" evidence="3">
    <location>
        <begin position="12"/>
        <end position="32"/>
    </location>
</feature>
<dbReference type="CDD" id="cd06225">
    <property type="entry name" value="HAMP"/>
    <property type="match status" value="1"/>
</dbReference>
<evidence type="ECO:0000313" key="6">
    <source>
        <dbReference type="Proteomes" id="UP000011704"/>
    </source>
</evidence>
<comment type="similarity">
    <text evidence="2">Belongs to the methyl-accepting chemotaxis (MCP) protein family.</text>
</comment>
<feature type="transmembrane region" description="Helical" evidence="3">
    <location>
        <begin position="318"/>
        <end position="341"/>
    </location>
</feature>
<evidence type="ECO:0000256" key="3">
    <source>
        <dbReference type="SAM" id="Phobius"/>
    </source>
</evidence>
<evidence type="ECO:0000259" key="4">
    <source>
        <dbReference type="PROSITE" id="PS50885"/>
    </source>
</evidence>
<dbReference type="Proteomes" id="UP000011704">
    <property type="component" value="Unassembled WGS sequence"/>
</dbReference>
<evidence type="ECO:0000256" key="1">
    <source>
        <dbReference type="ARBA" id="ARBA00022500"/>
    </source>
</evidence>
<dbReference type="GO" id="GO:0006935">
    <property type="term" value="P:chemotaxis"/>
    <property type="evidence" value="ECO:0007669"/>
    <property type="project" value="UniProtKB-KW"/>
</dbReference>
<name>M1Z038_NITG3</name>
<evidence type="ECO:0000256" key="2">
    <source>
        <dbReference type="ARBA" id="ARBA00029447"/>
    </source>
</evidence>
<dbReference type="OrthoDB" id="5731264at2"/>
<dbReference type="InParanoid" id="M1Z038"/>
<dbReference type="PANTHER" id="PTHR43531">
    <property type="entry name" value="PROTEIN ICFG"/>
    <property type="match status" value="1"/>
</dbReference>
<dbReference type="PANTHER" id="PTHR43531:SF11">
    <property type="entry name" value="METHYL-ACCEPTING CHEMOTAXIS PROTEIN 3"/>
    <property type="match status" value="1"/>
</dbReference>
<dbReference type="GO" id="GO:0005886">
    <property type="term" value="C:plasma membrane"/>
    <property type="evidence" value="ECO:0007669"/>
    <property type="project" value="TreeGrafter"/>
</dbReference>
<feature type="non-terminal residue" evidence="5">
    <location>
        <position position="1"/>
    </location>
</feature>
<dbReference type="InterPro" id="IPR024478">
    <property type="entry name" value="HlyB_4HB_MCP"/>
</dbReference>